<evidence type="ECO:0000313" key="2">
    <source>
        <dbReference type="EMBL" id="KAG8458415.1"/>
    </source>
</evidence>
<keyword evidence="3" id="KW-1185">Reference proteome</keyword>
<accession>A0A8J5X8H5</accession>
<feature type="domain" description="DUF6815" evidence="1">
    <location>
        <begin position="408"/>
        <end position="509"/>
    </location>
</feature>
<dbReference type="NCBIfam" id="NF033816">
    <property type="entry name" value="Cj0069_fam"/>
    <property type="match status" value="2"/>
</dbReference>
<comment type="caution">
    <text evidence="2">The sequence shown here is derived from an EMBL/GenBank/DDBJ whole genome shotgun (WGS) entry which is preliminary data.</text>
</comment>
<name>A0A8J5X8H5_DIALT</name>
<protein>
    <recommendedName>
        <fullName evidence="1">DUF6815 domain-containing protein</fullName>
    </recommendedName>
</protein>
<dbReference type="EMBL" id="JAGTXO010000052">
    <property type="protein sequence ID" value="KAG8458415.1"/>
    <property type="molecule type" value="Genomic_DNA"/>
</dbReference>
<sequence>MSRTDIIPGVSIPSALVANLYDKNAEPDDKLAQQVAQEQIIYVIEARGGDDKNVHGHVAGAVATANKIIDAQINSAPIFYAWKDHEEVKATLMQPNVIGAVLMTGTVLPEYSQAKLDGLMAEFKAAGKLVGASIYEAGVPERYSTKLPNPEGAKYKLAVIEFVIPGAKNGGSDKGPDGHRVDSIPIANGIIKAGGSCDLIRYEFDKHDAFAAEVEAFDAVLVRINPGQLSQGTTPGTQQRFDDLMNSLLAKGKLVWSSPGVQTCMGAKDALVKINHMSVGLPDTFAYYEKSELEAGFKKTCAFQPRVIKQNRGSAGEGIWLCWLEGKDYCTNFGDAMLEDDDKLKLMEMNDNHVEYHTVKEFVTFCVEGPDAEGAGEWKSTFPGKYLEGGKAAGGQLVDQRLLPRISEGEVRMLMVGPVLQMIIHKKPEGGLSAVGGNSAYTYFKPGCKEYETLERKFIDEDIPQLMKALEIENDPLPILWTGDFIPRDGDTPGSTEYVVGEFNCSCVGISKFQAVCGGEQTLADVSDADYYDACKLTDLMGTTAIMMLDQKKRPPRYNTKLPNPEGAKYKLAVIEFVIPGAKNGGSDKGPDGHRVDSIPIANGIIKAGGSCDLIRYEFDKHDAFAAEVEAFDAVLVRINPGQLSQGTTPGTQQRFDDLMNSLLAKGKLVWSSPGVQTCMGAKDALVKINHMSVGLPDTFAYYEKSELEAGFKKTCAFQPRVIKQNRGSAGEGIWLCWLEGKDYCTNFGDAMLEDDDKLKLMEMNDNHVEYHTVKEFITFCVEGPDAEGAGEWKSTFPGKYLEGGKAAGGQLVDQRLLPRISEGEVRMLMVGPVLQMIIHKKPEGGLSAVGGNSAYTYFKPGCKEYETLERKFIDEDIPQLMKALEIENDPLPILWTGDFIPRDGDTPGSTEYVVGEFNCSCVGISKFQAVCGGEQTLADVSDADYYEACELTDLMGTTAIMMLDQKKASA</sequence>
<gene>
    <name evidence="2" type="ORF">KFE25_004556</name>
</gene>
<dbReference type="InterPro" id="IPR049212">
    <property type="entry name" value="DUF6815"/>
</dbReference>
<dbReference type="Proteomes" id="UP000751190">
    <property type="component" value="Unassembled WGS sequence"/>
</dbReference>
<evidence type="ECO:0000313" key="3">
    <source>
        <dbReference type="Proteomes" id="UP000751190"/>
    </source>
</evidence>
<dbReference type="AlphaFoldDB" id="A0A8J5X8H5"/>
<feature type="domain" description="DUF6815" evidence="1">
    <location>
        <begin position="823"/>
        <end position="924"/>
    </location>
</feature>
<proteinExistence type="predicted"/>
<dbReference type="OMA" id="DFIPRDG"/>
<reference evidence="2" key="1">
    <citation type="submission" date="2021-05" db="EMBL/GenBank/DDBJ databases">
        <title>The genome of the haptophyte Pavlova lutheri (Diacronema luteri, Pavlovales) - a model for lipid biosynthesis in eukaryotic algae.</title>
        <authorList>
            <person name="Hulatt C.J."/>
            <person name="Posewitz M.C."/>
        </authorList>
    </citation>
    <scope>NUCLEOTIDE SEQUENCE</scope>
    <source>
        <strain evidence="2">NIVA-4/92</strain>
    </source>
</reference>
<evidence type="ECO:0000259" key="1">
    <source>
        <dbReference type="Pfam" id="PF20668"/>
    </source>
</evidence>
<organism evidence="2 3">
    <name type="scientific">Diacronema lutheri</name>
    <name type="common">Unicellular marine alga</name>
    <name type="synonym">Monochrysis lutheri</name>
    <dbReference type="NCBI Taxonomy" id="2081491"/>
    <lineage>
        <taxon>Eukaryota</taxon>
        <taxon>Haptista</taxon>
        <taxon>Haptophyta</taxon>
        <taxon>Pavlovophyceae</taxon>
        <taxon>Pavlovales</taxon>
        <taxon>Pavlovaceae</taxon>
        <taxon>Diacronema</taxon>
    </lineage>
</organism>
<dbReference type="Pfam" id="PF20668">
    <property type="entry name" value="DUF6815"/>
    <property type="match status" value="2"/>
</dbReference>
<dbReference type="OrthoDB" id="412595at2759"/>